<accession>A0A5C3DWH1</accession>
<feature type="compositionally biased region" description="Polar residues" evidence="1">
    <location>
        <begin position="741"/>
        <end position="750"/>
    </location>
</feature>
<feature type="region of interest" description="Disordered" evidence="1">
    <location>
        <begin position="385"/>
        <end position="461"/>
    </location>
</feature>
<feature type="compositionally biased region" description="Polar residues" evidence="1">
    <location>
        <begin position="228"/>
        <end position="242"/>
    </location>
</feature>
<feature type="region of interest" description="Disordered" evidence="1">
    <location>
        <begin position="543"/>
        <end position="572"/>
    </location>
</feature>
<dbReference type="AlphaFoldDB" id="A0A5C3DWH1"/>
<protein>
    <submittedName>
        <fullName evidence="2">Uncharacterized protein</fullName>
    </submittedName>
</protein>
<organism evidence="2 3">
    <name type="scientific">Ustilago trichophora</name>
    <dbReference type="NCBI Taxonomy" id="86804"/>
    <lineage>
        <taxon>Eukaryota</taxon>
        <taxon>Fungi</taxon>
        <taxon>Dikarya</taxon>
        <taxon>Basidiomycota</taxon>
        <taxon>Ustilaginomycotina</taxon>
        <taxon>Ustilaginomycetes</taxon>
        <taxon>Ustilaginales</taxon>
        <taxon>Ustilaginaceae</taxon>
        <taxon>Ustilago</taxon>
    </lineage>
</organism>
<feature type="compositionally biased region" description="Polar residues" evidence="1">
    <location>
        <begin position="164"/>
        <end position="188"/>
    </location>
</feature>
<evidence type="ECO:0000256" key="1">
    <source>
        <dbReference type="SAM" id="MobiDB-lite"/>
    </source>
</evidence>
<name>A0A5C3DWH1_9BASI</name>
<feature type="region of interest" description="Disordered" evidence="1">
    <location>
        <begin position="1"/>
        <end position="115"/>
    </location>
</feature>
<feature type="region of interest" description="Disordered" evidence="1">
    <location>
        <begin position="129"/>
        <end position="204"/>
    </location>
</feature>
<proteinExistence type="predicted"/>
<gene>
    <name evidence="2" type="ORF">UTRI_01180</name>
</gene>
<dbReference type="EMBL" id="OOIN01000004">
    <property type="protein sequence ID" value="SPO22502.1"/>
    <property type="molecule type" value="Genomic_DNA"/>
</dbReference>
<feature type="compositionally biased region" description="Polar residues" evidence="1">
    <location>
        <begin position="129"/>
        <end position="138"/>
    </location>
</feature>
<feature type="compositionally biased region" description="Polar residues" evidence="1">
    <location>
        <begin position="772"/>
        <end position="786"/>
    </location>
</feature>
<dbReference type="Proteomes" id="UP000324022">
    <property type="component" value="Unassembled WGS sequence"/>
</dbReference>
<feature type="compositionally biased region" description="Low complexity" evidence="1">
    <location>
        <begin position="586"/>
        <end position="613"/>
    </location>
</feature>
<reference evidence="2 3" key="1">
    <citation type="submission" date="2018-03" db="EMBL/GenBank/DDBJ databases">
        <authorList>
            <person name="Guldener U."/>
        </authorList>
    </citation>
    <scope>NUCLEOTIDE SEQUENCE [LARGE SCALE GENOMIC DNA]</scope>
    <source>
        <strain evidence="2 3">NBRC100155</strain>
    </source>
</reference>
<evidence type="ECO:0000313" key="3">
    <source>
        <dbReference type="Proteomes" id="UP000324022"/>
    </source>
</evidence>
<feature type="region of interest" description="Disordered" evidence="1">
    <location>
        <begin position="485"/>
        <end position="511"/>
    </location>
</feature>
<feature type="compositionally biased region" description="Low complexity" evidence="1">
    <location>
        <begin position="273"/>
        <end position="301"/>
    </location>
</feature>
<feature type="region of interest" description="Disordered" evidence="1">
    <location>
        <begin position="226"/>
        <end position="306"/>
    </location>
</feature>
<feature type="compositionally biased region" description="Polar residues" evidence="1">
    <location>
        <begin position="71"/>
        <end position="90"/>
    </location>
</feature>
<evidence type="ECO:0000313" key="2">
    <source>
        <dbReference type="EMBL" id="SPO22502.1"/>
    </source>
</evidence>
<sequence>MPRPRTPKPNTGSREGSGEDSDATVDPAFSLHTTLQTRRTRKRPAHLAREGSEDQSGSQPAFRPHVDVEQASASVTGEEAAQSNGQASRQRNAERRAVSTAAHSTHLANSSAFETPNQARDRLALMQSNSSNTGSVTHSPREALPHRSVRSTRPNLDLRLSADQPAQNGLWRSTSLTTLSHQPTSSRPADSAASESLRDSTDAVMTPLRTSSQQADQDNILDAAQPLTLRSRNDSFQPQTPSALMHDVPMARTSSNMSPPRPTRSLPRRRASARTQSRPLLSSSNSASSSYALRSRSTSSSNILAPSNSTANILASSHNNRQNLATACVPLGGGFDPNFNPPSGMSTPRTPLAEIPLWLADMRSESRRSSTSSTSFMDREDFLSASRSASSRHARTVSTSSSGPSSPGATRNGSTSPVAPFRRSLRGRRPRQSDENARISPSPSYFGEYDALPSPSSASARSEMFPVDEAFDPNASLSSSMIHLGTSSPSTPSVHLQTSSPAMSTRSRTLNRAGSVRNRRMTNPLTTPVSVESTGLLFEATGSQNQDSRSAFHQARPAVQLGRVRNGDEQRSASLLERRAATAAAAITPAASHTVIRASSRPSSRTSSPARGTRASRRRSTAADGQASSTMDTSALGPRPATLPPLQIPGARLTRDVGLMMLDVPTSASIILEHPSEELVATSANGQHPAQIEPVSPSAFSEMTSLTQGSTASDSMNSAGGMPATPSSSTSNLDPFACSTLVETGTSAQIRRTPGTAEAEADTTLGLDVAADTSSNRVLRQTTSQRKPPLANSADDALGIQLRPRPQ</sequence>
<keyword evidence="3" id="KW-1185">Reference proteome</keyword>
<feature type="compositionally biased region" description="Polar residues" evidence="1">
    <location>
        <begin position="101"/>
        <end position="115"/>
    </location>
</feature>
<feature type="compositionally biased region" description="Polar residues" evidence="1">
    <location>
        <begin position="702"/>
        <end position="718"/>
    </location>
</feature>
<dbReference type="OrthoDB" id="2555881at2759"/>
<feature type="region of interest" description="Disordered" evidence="1">
    <location>
        <begin position="702"/>
        <end position="807"/>
    </location>
</feature>
<feature type="region of interest" description="Disordered" evidence="1">
    <location>
        <begin position="586"/>
        <end position="648"/>
    </location>
</feature>
<feature type="compositionally biased region" description="Low complexity" evidence="1">
    <location>
        <begin position="396"/>
        <end position="408"/>
    </location>
</feature>